<evidence type="ECO:0000256" key="4">
    <source>
        <dbReference type="ARBA" id="ARBA00023002"/>
    </source>
</evidence>
<name>A0A6N1NRL0_9VIRU</name>
<keyword evidence="4 7" id="KW-0560">Oxidoreductase</keyword>
<reference evidence="9" key="1">
    <citation type="submission" date="2017-01" db="EMBL/GenBank/DDBJ databases">
        <authorList>
            <person name="Assis F.L."/>
            <person name="Abrahao J.S."/>
            <person name="Silva L."/>
            <person name="Khalil J.B."/>
            <person name="Rodrigues R."/>
            <person name="Silva L.S."/>
            <person name="Arantes T."/>
            <person name="Boratto P."/>
            <person name="Andrade M."/>
            <person name="Kroon E.G."/>
            <person name="Ribeiro B."/>
            <person name="Bergier I."/>
            <person name="Seligmann H."/>
            <person name="Ghigo E."/>
            <person name="Colson P."/>
            <person name="Levasseur A."/>
            <person name="Raoult D."/>
            <person name="Scola B.L."/>
        </authorList>
    </citation>
    <scope>NUCLEOTIDE SEQUENCE</scope>
    <source>
        <strain evidence="9">Soda lake</strain>
    </source>
</reference>
<dbReference type="Pfam" id="PF04777">
    <property type="entry name" value="Evr1_Alr"/>
    <property type="match status" value="1"/>
</dbReference>
<comment type="catalytic activity">
    <reaction evidence="6 7">
        <text>2 R'C(R)SH + O2 = R'C(R)S-S(R)CR' + H2O2</text>
        <dbReference type="Rhea" id="RHEA:17357"/>
        <dbReference type="ChEBI" id="CHEBI:15379"/>
        <dbReference type="ChEBI" id="CHEBI:16240"/>
        <dbReference type="ChEBI" id="CHEBI:16520"/>
        <dbReference type="ChEBI" id="CHEBI:17412"/>
        <dbReference type="EC" id="1.8.3.2"/>
    </reaction>
</comment>
<reference evidence="9" key="2">
    <citation type="journal article" date="2018" name="Nat. Commun.">
        <title>Tailed giant Tupanvirus possesses the most complete translational apparatus of the known virosphere.</title>
        <authorList>
            <person name="Abrahao J."/>
            <person name="Silva L."/>
            <person name="Silva L.S."/>
            <person name="Khalil J.Y.B."/>
            <person name="Rodrigues R."/>
            <person name="Arantes T."/>
            <person name="Assis F."/>
            <person name="Boratto P."/>
            <person name="Andrade M."/>
            <person name="Kroon E.G."/>
            <person name="Ribeiro B."/>
            <person name="Bergier I."/>
            <person name="Seligmann H."/>
            <person name="Ghigo E."/>
            <person name="Colson P."/>
            <person name="Levasseur A."/>
            <person name="Kroemer G."/>
            <person name="Raoult D."/>
            <person name="La Scola B."/>
        </authorList>
    </citation>
    <scope>NUCLEOTIDE SEQUENCE [LARGE SCALE GENOMIC DNA]</scope>
    <source>
        <strain evidence="9">Soda lake</strain>
    </source>
</reference>
<evidence type="ECO:0000313" key="9">
    <source>
        <dbReference type="EMBL" id="QKU35187.1"/>
    </source>
</evidence>
<dbReference type="EMBL" id="KY523104">
    <property type="protein sequence ID" value="QKU35187.1"/>
    <property type="molecule type" value="Genomic_DNA"/>
</dbReference>
<dbReference type="InterPro" id="IPR017905">
    <property type="entry name" value="ERV/ALR_sulphydryl_oxidase"/>
</dbReference>
<dbReference type="GO" id="GO:0050660">
    <property type="term" value="F:flavin adenine dinucleotide binding"/>
    <property type="evidence" value="ECO:0007669"/>
    <property type="project" value="TreeGrafter"/>
</dbReference>
<comment type="cofactor">
    <cofactor evidence="1 7">
        <name>FAD</name>
        <dbReference type="ChEBI" id="CHEBI:57692"/>
    </cofactor>
</comment>
<dbReference type="GeneID" id="80518608"/>
<dbReference type="PANTHER" id="PTHR12645:SF0">
    <property type="entry name" value="FAD-LINKED SULFHYDRYL OXIDASE ALR"/>
    <property type="match status" value="1"/>
</dbReference>
<accession>A0A6N1NRL0</accession>
<dbReference type="PANTHER" id="PTHR12645">
    <property type="entry name" value="ALR/ERV"/>
    <property type="match status" value="1"/>
</dbReference>
<evidence type="ECO:0000256" key="5">
    <source>
        <dbReference type="ARBA" id="ARBA00023157"/>
    </source>
</evidence>
<feature type="domain" description="ERV/ALR sulfhydryl oxidase" evidence="8">
    <location>
        <begin position="1"/>
        <end position="102"/>
    </location>
</feature>
<evidence type="ECO:0000256" key="3">
    <source>
        <dbReference type="ARBA" id="ARBA00022827"/>
    </source>
</evidence>
<protein>
    <recommendedName>
        <fullName evidence="7">Sulfhydryl oxidase</fullName>
        <ecNumber evidence="7">1.8.3.2</ecNumber>
    </recommendedName>
</protein>
<keyword evidence="5" id="KW-1015">Disulfide bond</keyword>
<dbReference type="PROSITE" id="PS51324">
    <property type="entry name" value="ERV_ALR"/>
    <property type="match status" value="1"/>
</dbReference>
<evidence type="ECO:0000256" key="7">
    <source>
        <dbReference type="RuleBase" id="RU371123"/>
    </source>
</evidence>
<feature type="transmembrane region" description="Helical" evidence="7">
    <location>
        <begin position="116"/>
        <end position="137"/>
    </location>
</feature>
<sequence length="145" mass="17486">MLPEIWGKYAWNFLHLVTLDYPEYPTDQDKQNYYNFFYTLQFVLPCAKCRYNLTHHLKKYPLTDEVLANRTNLVKWGIDLHNVVNYYTGKPMLTYTEAMNELNKLAHPEKTTFSDILYVLLVIVALIIMFYLLYYFFFRSKKLNI</sequence>
<keyword evidence="7" id="KW-0472">Membrane</keyword>
<keyword evidence="3 7" id="KW-0274">FAD</keyword>
<evidence type="ECO:0000256" key="1">
    <source>
        <dbReference type="ARBA" id="ARBA00001974"/>
    </source>
</evidence>
<proteinExistence type="predicted"/>
<evidence type="ECO:0000256" key="2">
    <source>
        <dbReference type="ARBA" id="ARBA00022630"/>
    </source>
</evidence>
<keyword evidence="2 7" id="KW-0285">Flavoprotein</keyword>
<dbReference type="Gene3D" id="1.20.120.310">
    <property type="entry name" value="ERV/ALR sulfhydryl oxidase domain"/>
    <property type="match status" value="1"/>
</dbReference>
<dbReference type="RefSeq" id="YP_010781844.1">
    <property type="nucleotide sequence ID" value="NC_075039.1"/>
</dbReference>
<dbReference type="SUPFAM" id="SSF69000">
    <property type="entry name" value="FAD-dependent thiol oxidase"/>
    <property type="match status" value="1"/>
</dbReference>
<keyword evidence="7" id="KW-0812">Transmembrane</keyword>
<evidence type="ECO:0000259" key="8">
    <source>
        <dbReference type="PROSITE" id="PS51324"/>
    </source>
</evidence>
<keyword evidence="7" id="KW-1133">Transmembrane helix</keyword>
<dbReference type="InterPro" id="IPR039799">
    <property type="entry name" value="ALR/ERV"/>
</dbReference>
<dbReference type="KEGG" id="vg:80518608"/>
<dbReference type="InterPro" id="IPR036774">
    <property type="entry name" value="ERV/ALR_sulphydryl_oxid_sf"/>
</dbReference>
<dbReference type="EC" id="1.8.3.2" evidence="7"/>
<evidence type="ECO:0000256" key="6">
    <source>
        <dbReference type="ARBA" id="ARBA00048864"/>
    </source>
</evidence>
<dbReference type="GO" id="GO:0016971">
    <property type="term" value="F:flavin-dependent sulfhydryl oxidase activity"/>
    <property type="evidence" value="ECO:0007669"/>
    <property type="project" value="InterPro"/>
</dbReference>
<organism evidence="9">
    <name type="scientific">Tupanvirus soda lake</name>
    <dbReference type="NCBI Taxonomy" id="2126985"/>
    <lineage>
        <taxon>Viruses</taxon>
        <taxon>Varidnaviria</taxon>
        <taxon>Bamfordvirae</taxon>
        <taxon>Nucleocytoviricota</taxon>
        <taxon>Megaviricetes</taxon>
        <taxon>Imitervirales</taxon>
        <taxon>Mimiviridae</taxon>
        <taxon>Megamimivirinae</taxon>
        <taxon>Tupanvirus</taxon>
        <taxon>Tupanvirus salinum</taxon>
    </lineage>
</organism>